<gene>
    <name evidence="1" type="ORF">H8699_11690</name>
</gene>
<dbReference type="Gene3D" id="3.30.420.300">
    <property type="entry name" value="2-keto-3-deoxy-galactonokinase, substrate binding domain"/>
    <property type="match status" value="1"/>
</dbReference>
<dbReference type="Proteomes" id="UP000654279">
    <property type="component" value="Unassembled WGS sequence"/>
</dbReference>
<dbReference type="AlphaFoldDB" id="A0A926D1M3"/>
<keyword evidence="2" id="KW-1185">Reference proteome</keyword>
<dbReference type="InterPro" id="IPR042258">
    <property type="entry name" value="DGOK_N"/>
</dbReference>
<evidence type="ECO:0000313" key="1">
    <source>
        <dbReference type="EMBL" id="MBC8530093.1"/>
    </source>
</evidence>
<dbReference type="GO" id="GO:0034194">
    <property type="term" value="P:D-galactonate catabolic process"/>
    <property type="evidence" value="ECO:0007669"/>
    <property type="project" value="InterPro"/>
</dbReference>
<proteinExistence type="predicted"/>
<accession>A0A926D1M3</accession>
<dbReference type="Gene3D" id="3.30.420.310">
    <property type="entry name" value="2-keto-3-deoxy-galactonokinase, C-terminal domain"/>
    <property type="match status" value="1"/>
</dbReference>
<dbReference type="InterPro" id="IPR043129">
    <property type="entry name" value="ATPase_NBD"/>
</dbReference>
<name>A0A926D1M3_9FIRM</name>
<protein>
    <submittedName>
        <fullName evidence="1">2-dehydro-3-deoxygalactonokinase</fullName>
    </submittedName>
</protein>
<dbReference type="InterPro" id="IPR007729">
    <property type="entry name" value="DGOK"/>
</dbReference>
<dbReference type="CDD" id="cd24012">
    <property type="entry name" value="ASKHA_NBD_KDGal-kinase"/>
    <property type="match status" value="1"/>
</dbReference>
<dbReference type="InterPro" id="IPR042257">
    <property type="entry name" value="DGOK_C"/>
</dbReference>
<dbReference type="SUPFAM" id="SSF53067">
    <property type="entry name" value="Actin-like ATPase domain"/>
    <property type="match status" value="2"/>
</dbReference>
<organism evidence="1 2">
    <name type="scientific">Luoshenia tenuis</name>
    <dbReference type="NCBI Taxonomy" id="2763654"/>
    <lineage>
        <taxon>Bacteria</taxon>
        <taxon>Bacillati</taxon>
        <taxon>Bacillota</taxon>
        <taxon>Clostridia</taxon>
        <taxon>Christensenellales</taxon>
        <taxon>Christensenellaceae</taxon>
        <taxon>Luoshenia</taxon>
    </lineage>
</organism>
<sequence>MEKFLIAIDAGTTNTRAALLDQEGKLIGLQKAAVGVRNTAIDGDNHKLREAVKGCIKALLTNRGLLMADLGGIVASGMITSNVGLVEVPHICAPADAKTLAENVRTITLPEVCDCPIWFIPGIKSAQGPIGLDNFEDMDIMRGEEVESVAVIAQLHRGEPMLLVLPGSHTKFVAVDRARQITGSLTTIAGELLSAITQDTILADAVGRQFVAPGDYDPELMAAGYKEAEKYGLGRAAFLGRILNQFAIKDKTKIANYILGTVIQGDVQAAEQWLKGRGTGHTVVCGTGTMSRALADALAMDGGFGEVAMFDGDGELPLSTMGALEILRQGNYI</sequence>
<evidence type="ECO:0000313" key="2">
    <source>
        <dbReference type="Proteomes" id="UP000654279"/>
    </source>
</evidence>
<reference evidence="1" key="1">
    <citation type="submission" date="2020-08" db="EMBL/GenBank/DDBJ databases">
        <title>Genome public.</title>
        <authorList>
            <person name="Liu C."/>
            <person name="Sun Q."/>
        </authorList>
    </citation>
    <scope>NUCLEOTIDE SEQUENCE</scope>
    <source>
        <strain evidence="1">NSJ-44</strain>
    </source>
</reference>
<dbReference type="EMBL" id="JACRSO010000006">
    <property type="protein sequence ID" value="MBC8530093.1"/>
    <property type="molecule type" value="Genomic_DNA"/>
</dbReference>
<dbReference type="Pfam" id="PF05035">
    <property type="entry name" value="DGOK"/>
    <property type="match status" value="1"/>
</dbReference>
<dbReference type="RefSeq" id="WP_249285843.1">
    <property type="nucleotide sequence ID" value="NZ_JACRSO010000006.1"/>
</dbReference>
<dbReference type="GO" id="GO:0008671">
    <property type="term" value="F:2-dehydro-3-deoxygalactonokinase activity"/>
    <property type="evidence" value="ECO:0007669"/>
    <property type="project" value="InterPro"/>
</dbReference>
<comment type="caution">
    <text evidence="1">The sequence shown here is derived from an EMBL/GenBank/DDBJ whole genome shotgun (WGS) entry which is preliminary data.</text>
</comment>